<organism evidence="5 6">
    <name type="scientific">Scleroderma citrinum Foug A</name>
    <dbReference type="NCBI Taxonomy" id="1036808"/>
    <lineage>
        <taxon>Eukaryota</taxon>
        <taxon>Fungi</taxon>
        <taxon>Dikarya</taxon>
        <taxon>Basidiomycota</taxon>
        <taxon>Agaricomycotina</taxon>
        <taxon>Agaricomycetes</taxon>
        <taxon>Agaricomycetidae</taxon>
        <taxon>Boletales</taxon>
        <taxon>Sclerodermatineae</taxon>
        <taxon>Sclerodermataceae</taxon>
        <taxon>Scleroderma</taxon>
    </lineage>
</organism>
<keyword evidence="3" id="KW-0560">Oxidoreductase</keyword>
<dbReference type="PROSITE" id="PS00061">
    <property type="entry name" value="ADH_SHORT"/>
    <property type="match status" value="1"/>
</dbReference>
<evidence type="ECO:0000313" key="5">
    <source>
        <dbReference type="EMBL" id="KIM65239.1"/>
    </source>
</evidence>
<dbReference type="Gene3D" id="3.40.50.720">
    <property type="entry name" value="NAD(P)-binding Rossmann-like Domain"/>
    <property type="match status" value="1"/>
</dbReference>
<reference evidence="6" key="2">
    <citation type="submission" date="2015-01" db="EMBL/GenBank/DDBJ databases">
        <title>Evolutionary Origins and Diversification of the Mycorrhizal Mutualists.</title>
        <authorList>
            <consortium name="DOE Joint Genome Institute"/>
            <consortium name="Mycorrhizal Genomics Consortium"/>
            <person name="Kohler A."/>
            <person name="Kuo A."/>
            <person name="Nagy L.G."/>
            <person name="Floudas D."/>
            <person name="Copeland A."/>
            <person name="Barry K.W."/>
            <person name="Cichocki N."/>
            <person name="Veneault-Fourrey C."/>
            <person name="LaButti K."/>
            <person name="Lindquist E.A."/>
            <person name="Lipzen A."/>
            <person name="Lundell T."/>
            <person name="Morin E."/>
            <person name="Murat C."/>
            <person name="Riley R."/>
            <person name="Ohm R."/>
            <person name="Sun H."/>
            <person name="Tunlid A."/>
            <person name="Henrissat B."/>
            <person name="Grigoriev I.V."/>
            <person name="Hibbett D.S."/>
            <person name="Martin F."/>
        </authorList>
    </citation>
    <scope>NUCLEOTIDE SEQUENCE [LARGE SCALE GENOMIC DNA]</scope>
    <source>
        <strain evidence="6">Foug A</strain>
    </source>
</reference>
<evidence type="ECO:0000256" key="3">
    <source>
        <dbReference type="ARBA" id="ARBA00023002"/>
    </source>
</evidence>
<keyword evidence="6" id="KW-1185">Reference proteome</keyword>
<dbReference type="Pfam" id="PF00106">
    <property type="entry name" value="adh_short"/>
    <property type="match status" value="1"/>
</dbReference>
<sequence length="305" mass="33181">MSVFNASRLLGKTVLITGASSGIGAVRLGQHIWLGQLIIEAPQRQQRFCSQKQVCNPHRRLSPTNLAQAGSNLILTARRIDALEKVRQQCVAAHQGAGVQHGGQFVTILLDVSDKSQIASLLNKIPTDLRNIDILVNNAGYVVGVDRVGDISLQNMEEMFATNVFGLIALTQLFIKDFRERSTGHIINIGSIAGKEPYAGGSIYCATKHAVHAFTAALMREVVDTPVRVTEIQPGMVETEFSIVRYRGDKSAADNVYNGLQPLVAEDIAEEIVWAASRPAHVNIAELFVLPVNQASATINYRSNT</sequence>
<dbReference type="OrthoDB" id="6251714at2759"/>
<dbReference type="EMBL" id="KN822023">
    <property type="protein sequence ID" value="KIM65239.1"/>
    <property type="molecule type" value="Genomic_DNA"/>
</dbReference>
<dbReference type="GO" id="GO:0016616">
    <property type="term" value="F:oxidoreductase activity, acting on the CH-OH group of donors, NAD or NADP as acceptor"/>
    <property type="evidence" value="ECO:0007669"/>
    <property type="project" value="UniProtKB-ARBA"/>
</dbReference>
<dbReference type="STRING" id="1036808.A0A0C3EA62"/>
<dbReference type="PRINTS" id="PR00081">
    <property type="entry name" value="GDHRDH"/>
</dbReference>
<evidence type="ECO:0008006" key="7">
    <source>
        <dbReference type="Google" id="ProtNLM"/>
    </source>
</evidence>
<evidence type="ECO:0000256" key="4">
    <source>
        <dbReference type="RuleBase" id="RU000363"/>
    </source>
</evidence>
<dbReference type="InterPro" id="IPR020904">
    <property type="entry name" value="Sc_DH/Rdtase_CS"/>
</dbReference>
<reference evidence="5 6" key="1">
    <citation type="submission" date="2014-04" db="EMBL/GenBank/DDBJ databases">
        <authorList>
            <consortium name="DOE Joint Genome Institute"/>
            <person name="Kuo A."/>
            <person name="Kohler A."/>
            <person name="Nagy L.G."/>
            <person name="Floudas D."/>
            <person name="Copeland A."/>
            <person name="Barry K.W."/>
            <person name="Cichocki N."/>
            <person name="Veneault-Fourrey C."/>
            <person name="LaButti K."/>
            <person name="Lindquist E.A."/>
            <person name="Lipzen A."/>
            <person name="Lundell T."/>
            <person name="Morin E."/>
            <person name="Murat C."/>
            <person name="Sun H."/>
            <person name="Tunlid A."/>
            <person name="Henrissat B."/>
            <person name="Grigoriev I.V."/>
            <person name="Hibbett D.S."/>
            <person name="Martin F."/>
            <person name="Nordberg H.P."/>
            <person name="Cantor M.N."/>
            <person name="Hua S.X."/>
        </authorList>
    </citation>
    <scope>NUCLEOTIDE SEQUENCE [LARGE SCALE GENOMIC DNA]</scope>
    <source>
        <strain evidence="5 6">Foug A</strain>
    </source>
</reference>
<dbReference type="Proteomes" id="UP000053989">
    <property type="component" value="Unassembled WGS sequence"/>
</dbReference>
<evidence type="ECO:0000256" key="2">
    <source>
        <dbReference type="ARBA" id="ARBA00022857"/>
    </source>
</evidence>
<evidence type="ECO:0000313" key="6">
    <source>
        <dbReference type="Proteomes" id="UP000053989"/>
    </source>
</evidence>
<dbReference type="InParanoid" id="A0A0C3EA62"/>
<name>A0A0C3EA62_9AGAM</name>
<accession>A0A0C3EA62</accession>
<evidence type="ECO:0000256" key="1">
    <source>
        <dbReference type="ARBA" id="ARBA00006484"/>
    </source>
</evidence>
<dbReference type="InterPro" id="IPR002347">
    <property type="entry name" value="SDR_fam"/>
</dbReference>
<dbReference type="FunCoup" id="A0A0C3EA62">
    <property type="interactions" value="52"/>
</dbReference>
<gene>
    <name evidence="5" type="ORF">SCLCIDRAFT_1212383</name>
</gene>
<dbReference type="PRINTS" id="PR00080">
    <property type="entry name" value="SDRFAMILY"/>
</dbReference>
<dbReference type="PANTHER" id="PTHR42901">
    <property type="entry name" value="ALCOHOL DEHYDROGENASE"/>
    <property type="match status" value="1"/>
</dbReference>
<dbReference type="PANTHER" id="PTHR42901:SF1">
    <property type="entry name" value="ALCOHOL DEHYDROGENASE"/>
    <property type="match status" value="1"/>
</dbReference>
<proteinExistence type="inferred from homology"/>
<protein>
    <recommendedName>
        <fullName evidence="7">NAD(P)-binding protein</fullName>
    </recommendedName>
</protein>
<keyword evidence="2" id="KW-0521">NADP</keyword>
<comment type="similarity">
    <text evidence="1 4">Belongs to the short-chain dehydrogenases/reductases (SDR) family.</text>
</comment>
<dbReference type="AlphaFoldDB" id="A0A0C3EA62"/>
<dbReference type="FunFam" id="3.40.50.720:FF:000047">
    <property type="entry name" value="NADP-dependent L-serine/L-allo-threonine dehydrogenase"/>
    <property type="match status" value="1"/>
</dbReference>
<dbReference type="InterPro" id="IPR036291">
    <property type="entry name" value="NAD(P)-bd_dom_sf"/>
</dbReference>
<dbReference type="SUPFAM" id="SSF51735">
    <property type="entry name" value="NAD(P)-binding Rossmann-fold domains"/>
    <property type="match status" value="1"/>
</dbReference>
<dbReference type="HOGENOM" id="CLU_010194_2_10_1"/>